<keyword evidence="4" id="KW-1185">Reference proteome</keyword>
<evidence type="ECO:0000313" key="3">
    <source>
        <dbReference type="EMBL" id="WFD44263.1"/>
    </source>
</evidence>
<dbReference type="GO" id="GO:0005634">
    <property type="term" value="C:nucleus"/>
    <property type="evidence" value="ECO:0007669"/>
    <property type="project" value="TreeGrafter"/>
</dbReference>
<dbReference type="Pfam" id="PF00134">
    <property type="entry name" value="Cyclin_N"/>
    <property type="match status" value="1"/>
</dbReference>
<dbReference type="AlphaFoldDB" id="A0AAF0JF14"/>
<name>A0AAF0JF14_9BASI</name>
<feature type="compositionally biased region" description="Polar residues" evidence="1">
    <location>
        <begin position="29"/>
        <end position="38"/>
    </location>
</feature>
<dbReference type="GO" id="GO:0019901">
    <property type="term" value="F:protein kinase binding"/>
    <property type="evidence" value="ECO:0007669"/>
    <property type="project" value="InterPro"/>
</dbReference>
<dbReference type="SUPFAM" id="SSF47954">
    <property type="entry name" value="Cyclin-like"/>
    <property type="match status" value="1"/>
</dbReference>
<dbReference type="InterPro" id="IPR006671">
    <property type="entry name" value="Cyclin_N"/>
</dbReference>
<feature type="region of interest" description="Disordered" evidence="1">
    <location>
        <begin position="1"/>
        <end position="41"/>
    </location>
</feature>
<gene>
    <name evidence="3" type="ORF">MPSI1_002929</name>
</gene>
<protein>
    <recommendedName>
        <fullName evidence="2">Cyclin N-terminal domain-containing protein</fullName>
    </recommendedName>
</protein>
<feature type="region of interest" description="Disordered" evidence="1">
    <location>
        <begin position="224"/>
        <end position="254"/>
    </location>
</feature>
<dbReference type="PANTHER" id="PTHR15615">
    <property type="match status" value="1"/>
</dbReference>
<organism evidence="3 4">
    <name type="scientific">Malassezia psittaci</name>
    <dbReference type="NCBI Taxonomy" id="1821823"/>
    <lineage>
        <taxon>Eukaryota</taxon>
        <taxon>Fungi</taxon>
        <taxon>Dikarya</taxon>
        <taxon>Basidiomycota</taxon>
        <taxon>Ustilaginomycotina</taxon>
        <taxon>Malasseziomycetes</taxon>
        <taxon>Malasseziales</taxon>
        <taxon>Malasseziaceae</taxon>
        <taxon>Malassezia</taxon>
    </lineage>
</organism>
<dbReference type="EMBL" id="CP118378">
    <property type="protein sequence ID" value="WFD44263.1"/>
    <property type="molecule type" value="Genomic_DNA"/>
</dbReference>
<dbReference type="PANTHER" id="PTHR15615:SF108">
    <property type="entry name" value="PROTEIN CNPPD1"/>
    <property type="match status" value="1"/>
</dbReference>
<dbReference type="GO" id="GO:0000307">
    <property type="term" value="C:cyclin-dependent protein kinase holoenzyme complex"/>
    <property type="evidence" value="ECO:0007669"/>
    <property type="project" value="TreeGrafter"/>
</dbReference>
<evidence type="ECO:0000313" key="4">
    <source>
        <dbReference type="Proteomes" id="UP001214628"/>
    </source>
</evidence>
<evidence type="ECO:0000256" key="1">
    <source>
        <dbReference type="SAM" id="MobiDB-lite"/>
    </source>
</evidence>
<evidence type="ECO:0000259" key="2">
    <source>
        <dbReference type="Pfam" id="PF00134"/>
    </source>
</evidence>
<dbReference type="GO" id="GO:0016538">
    <property type="term" value="F:cyclin-dependent protein serine/threonine kinase regulator activity"/>
    <property type="evidence" value="ECO:0007669"/>
    <property type="project" value="TreeGrafter"/>
</dbReference>
<dbReference type="InterPro" id="IPR013922">
    <property type="entry name" value="Cyclin_PHO80-like"/>
</dbReference>
<reference evidence="3" key="1">
    <citation type="submission" date="2023-02" db="EMBL/GenBank/DDBJ databases">
        <title>Mating type loci evolution in Malassezia.</title>
        <authorList>
            <person name="Coelho M.A."/>
        </authorList>
    </citation>
    <scope>NUCLEOTIDE SEQUENCE</scope>
    <source>
        <strain evidence="3">CBS 14136</strain>
    </source>
</reference>
<dbReference type="InterPro" id="IPR036915">
    <property type="entry name" value="Cyclin-like_sf"/>
</dbReference>
<dbReference type="Proteomes" id="UP001214628">
    <property type="component" value="Chromosome 4"/>
</dbReference>
<feature type="compositionally biased region" description="Basic residues" evidence="1">
    <location>
        <begin position="245"/>
        <end position="254"/>
    </location>
</feature>
<proteinExistence type="predicted"/>
<feature type="domain" description="Cyclin N-terminal" evidence="2">
    <location>
        <begin position="90"/>
        <end position="181"/>
    </location>
</feature>
<dbReference type="CDD" id="cd20557">
    <property type="entry name" value="CYCLIN_ScPCL1-like"/>
    <property type="match status" value="1"/>
</dbReference>
<accession>A0AAF0JF14</accession>
<sequence>MTGAPEGRSCAGPEKQNDTPTTPHLDAQSMRSPNSAAKQSVKEDPFYGHRVIAEVSERMLMKLFACTHDSKAATSDAQGKASNLAPRLALFIAYALYRTRLPMMVTYYALVLLRRLKIRYPVARGSSGHRLFIAALMLASKMICDDSYNNKSWTIVGQGLFSLAEINQMERELMNYLDMHLDVNPTELACFAEEVQEFGAPDLTLEDLCDIKLPTMSTPKREISVGYKRDSVATTPSPEAPRKSNTNHRRRPSHRRCLSLRPDFWAQPNAISSSMPHRAESEWNVNQRSRAGYRASTPAQKTVPAMPLYFNNVAPMAYMACSASQHAAQSTAGSNDRISGDWNAIYAANNASSLSMATPSSVASSSRVTPATSFSDVASSPWNGVPPFHSMSPYQPQVIQSMSSGPSSMYHGQKVDDSMPDLSGHPLSGYTMYPMHPA</sequence>
<dbReference type="Gene3D" id="1.10.472.10">
    <property type="entry name" value="Cyclin-like"/>
    <property type="match status" value="1"/>
</dbReference>
<feature type="region of interest" description="Disordered" evidence="1">
    <location>
        <begin position="402"/>
        <end position="423"/>
    </location>
</feature>